<dbReference type="Proteomes" id="UP000494115">
    <property type="component" value="Unassembled WGS sequence"/>
</dbReference>
<sequence>MNLELLWAPRNVQSLHLSKPSTEFLSSFFDLLFDCGLFRRKTNLRELPPGQNRPALDVGGRFNQALLFEKQ</sequence>
<dbReference type="AlphaFoldDB" id="A0A6S7AYC2"/>
<dbReference type="EMBL" id="CADIKM010000004">
    <property type="protein sequence ID" value="CAB3781754.1"/>
    <property type="molecule type" value="Genomic_DNA"/>
</dbReference>
<accession>A0A6S7AYC2</accession>
<protein>
    <submittedName>
        <fullName evidence="1">Uncharacterized protein</fullName>
    </submittedName>
</protein>
<keyword evidence="2" id="KW-1185">Reference proteome</keyword>
<proteinExistence type="predicted"/>
<evidence type="ECO:0000313" key="2">
    <source>
        <dbReference type="Proteomes" id="UP000494115"/>
    </source>
</evidence>
<reference evidence="1 2" key="1">
    <citation type="submission" date="2020-04" db="EMBL/GenBank/DDBJ databases">
        <authorList>
            <person name="De Canck E."/>
        </authorList>
    </citation>
    <scope>NUCLEOTIDE SEQUENCE [LARGE SCALE GENOMIC DNA]</scope>
    <source>
        <strain evidence="1 2">LMG 28138</strain>
    </source>
</reference>
<organism evidence="1 2">
    <name type="scientific">Pararobbsia alpina</name>
    <dbReference type="NCBI Taxonomy" id="621374"/>
    <lineage>
        <taxon>Bacteria</taxon>
        <taxon>Pseudomonadati</taxon>
        <taxon>Pseudomonadota</taxon>
        <taxon>Betaproteobacteria</taxon>
        <taxon>Burkholderiales</taxon>
        <taxon>Burkholderiaceae</taxon>
        <taxon>Pararobbsia</taxon>
    </lineage>
</organism>
<evidence type="ECO:0000313" key="1">
    <source>
        <dbReference type="EMBL" id="CAB3781754.1"/>
    </source>
</evidence>
<gene>
    <name evidence="1" type="ORF">LMG28138_01317</name>
</gene>
<name>A0A6S7AYC2_9BURK</name>